<keyword evidence="3" id="KW-1185">Reference proteome</keyword>
<dbReference type="SUPFAM" id="SSF51735">
    <property type="entry name" value="NAD(P)-binding Rossmann-fold domains"/>
    <property type="match status" value="1"/>
</dbReference>
<dbReference type="Gene3D" id="3.40.50.261">
    <property type="entry name" value="Succinyl-CoA synthetase domains"/>
    <property type="match status" value="2"/>
</dbReference>
<dbReference type="CDD" id="cd04301">
    <property type="entry name" value="NAT_SF"/>
    <property type="match status" value="1"/>
</dbReference>
<dbReference type="InterPro" id="IPR003781">
    <property type="entry name" value="CoA-bd"/>
</dbReference>
<dbReference type="Gene3D" id="3.40.50.720">
    <property type="entry name" value="NAD(P)-binding Rossmann-like Domain"/>
    <property type="match status" value="1"/>
</dbReference>
<keyword evidence="2" id="KW-0436">Ligase</keyword>
<gene>
    <name evidence="2" type="ORF">LWF01_11390</name>
</gene>
<name>A0ABY8QRF6_9MICO</name>
<dbReference type="Pfam" id="PF00583">
    <property type="entry name" value="Acetyltransf_1"/>
    <property type="match status" value="1"/>
</dbReference>
<dbReference type="GO" id="GO:0016874">
    <property type="term" value="F:ligase activity"/>
    <property type="evidence" value="ECO:0007669"/>
    <property type="project" value="UniProtKB-KW"/>
</dbReference>
<feature type="domain" description="N-acetyltransferase" evidence="1">
    <location>
        <begin position="23"/>
        <end position="177"/>
    </location>
</feature>
<dbReference type="Pfam" id="PF13380">
    <property type="entry name" value="CoA_binding_2"/>
    <property type="match status" value="1"/>
</dbReference>
<evidence type="ECO:0000259" key="1">
    <source>
        <dbReference type="PROSITE" id="PS51186"/>
    </source>
</evidence>
<dbReference type="Gene3D" id="3.40.630.30">
    <property type="match status" value="1"/>
</dbReference>
<sequence>MTVAVGYPEHWEADVVLRDGGTAHLRPIRPEDASAVQDFHVAQSEESIYLRFFAPLPRLPKRDLERFTNVDHRDRVAFVVTIGEQIVGIGRYDRIDEKQAEVAFNIADSHQSRGLGSVLLEHLAAAARERGIRQFRAEVLPQNSAMLKVFTEAGYEVTRRFDDGVVDVHFDVDPTDRSRAVMESREHRAEALSVFGLLHPKSVVVIGASRKRDSTGNLLLRNLTEAGFGGDVYVVHPEAEHVAGHPAYRTLQDLPGPADIAVIAVPADAVTDVVRSCAAHGVKGVVVISSGFAETGPAGLALQRGVVRTARSNGMRVVGPNSFGLLNTDPDVRLNASLAPFLPPAGNFGLFSQSGALGIAVLASAARRGLGVSSFVSAGNRADLSGNDLMQYWEEDDNTRAVGLYLESIGNPRKFSRIARRLARSKPVVVVKSDITGQELPPGHAVRVSPAGAGALDEMLKQAGVIRADSIHRLFDVAQLVTNQPLPSGPRVGVIGNSAALGTLVVQGLRAKGLRVGATPVSLHPEASDAQFREALEEIFRSDLDSVVVTFTPSVGASERDVASALAEIAAGSGKTTVACFLGVHGVSEQLSATTTSDGEVRTLTVPAYPSPEDAVWALAATTGYAQWRTRDHGNYVNPEGLQPRRARRLVTEWLAGTAPGEPVRLDSHQVHELLDCYGLTALPSRRVTNIDEAVQAANFLGYPVALKSVDDNLRHRIELGGVRLNIDDDAELLDDYLAMQRTLTPLVEADQVALEVQPMAPNGVACVVRSGEDPLFGPVVSFSLAGDATELLGDVAHRISPLTDSDISDLIRSVRASPRLFGYRGLPPAHTGALEDLLARVSVLADQLPEVAELLLNPVVAALDGVYPLSAEIVLQANPDRNDSPRRKLA</sequence>
<evidence type="ECO:0000313" key="3">
    <source>
        <dbReference type="Proteomes" id="UP001209083"/>
    </source>
</evidence>
<dbReference type="Gene3D" id="3.30.470.20">
    <property type="entry name" value="ATP-grasp fold, B domain"/>
    <property type="match status" value="1"/>
</dbReference>
<proteinExistence type="predicted"/>
<dbReference type="InterPro" id="IPR013815">
    <property type="entry name" value="ATP_grasp_subdomain_1"/>
</dbReference>
<dbReference type="RefSeq" id="WP_349637513.1">
    <property type="nucleotide sequence ID" value="NZ_CP090958.1"/>
</dbReference>
<dbReference type="InterPro" id="IPR032875">
    <property type="entry name" value="Succ_CoA_lig_flav_dom"/>
</dbReference>
<evidence type="ECO:0000313" key="2">
    <source>
        <dbReference type="EMBL" id="WGW10730.1"/>
    </source>
</evidence>
<dbReference type="SUPFAM" id="SSF56059">
    <property type="entry name" value="Glutathione synthetase ATP-binding domain-like"/>
    <property type="match status" value="1"/>
</dbReference>
<dbReference type="InterPro" id="IPR016181">
    <property type="entry name" value="Acyl_CoA_acyltransferase"/>
</dbReference>
<dbReference type="Gene3D" id="3.30.1490.20">
    <property type="entry name" value="ATP-grasp fold, A domain"/>
    <property type="match status" value="1"/>
</dbReference>
<protein>
    <submittedName>
        <fullName evidence="2">Bifunctional GNAT family N-acetyltransferase/acetate--CoA ligase family protein</fullName>
    </submittedName>
</protein>
<organism evidence="2 3">
    <name type="scientific">Saxibacter everestensis</name>
    <dbReference type="NCBI Taxonomy" id="2909229"/>
    <lineage>
        <taxon>Bacteria</taxon>
        <taxon>Bacillati</taxon>
        <taxon>Actinomycetota</taxon>
        <taxon>Actinomycetes</taxon>
        <taxon>Micrococcales</taxon>
        <taxon>Brevibacteriaceae</taxon>
        <taxon>Saxibacter</taxon>
    </lineage>
</organism>
<dbReference type="InterPro" id="IPR016102">
    <property type="entry name" value="Succinyl-CoA_synth-like"/>
</dbReference>
<dbReference type="PROSITE" id="PS51186">
    <property type="entry name" value="GNAT"/>
    <property type="match status" value="1"/>
</dbReference>
<dbReference type="EMBL" id="CP090958">
    <property type="protein sequence ID" value="WGW10730.1"/>
    <property type="molecule type" value="Genomic_DNA"/>
</dbReference>
<dbReference type="InterPro" id="IPR036291">
    <property type="entry name" value="NAD(P)-bd_dom_sf"/>
</dbReference>
<dbReference type="Pfam" id="PF13549">
    <property type="entry name" value="ATP-grasp_5"/>
    <property type="match status" value="1"/>
</dbReference>
<dbReference type="SUPFAM" id="SSF55729">
    <property type="entry name" value="Acyl-CoA N-acyltransferases (Nat)"/>
    <property type="match status" value="1"/>
</dbReference>
<dbReference type="SUPFAM" id="SSF52210">
    <property type="entry name" value="Succinyl-CoA synthetase domains"/>
    <property type="match status" value="2"/>
</dbReference>
<dbReference type="Proteomes" id="UP001209083">
    <property type="component" value="Chromosome"/>
</dbReference>
<dbReference type="SMART" id="SM00881">
    <property type="entry name" value="CoA_binding"/>
    <property type="match status" value="1"/>
</dbReference>
<dbReference type="InterPro" id="IPR000182">
    <property type="entry name" value="GNAT_dom"/>
</dbReference>
<dbReference type="Pfam" id="PF13607">
    <property type="entry name" value="Succ_CoA_lig"/>
    <property type="match status" value="1"/>
</dbReference>
<dbReference type="PANTHER" id="PTHR42793">
    <property type="entry name" value="COA BINDING DOMAIN CONTAINING PROTEIN"/>
    <property type="match status" value="1"/>
</dbReference>
<reference evidence="2 3" key="1">
    <citation type="submission" date="2023-05" db="EMBL/GenBank/DDBJ databases">
        <title>Lithophilousrod everest ZFBP1038 complete genpme.</title>
        <authorList>
            <person name="Tian M."/>
        </authorList>
    </citation>
    <scope>NUCLEOTIDE SEQUENCE [LARGE SCALE GENOMIC DNA]</scope>
    <source>
        <strain evidence="2 3">ZFBP1038</strain>
    </source>
</reference>
<accession>A0ABY8QRF6</accession>
<dbReference type="PANTHER" id="PTHR42793:SF1">
    <property type="entry name" value="PEPTIDYL-LYSINE N-ACETYLTRANSFERASE PATZ"/>
    <property type="match status" value="1"/>
</dbReference>